<feature type="DNA-binding region" description="OmpR/PhoB-type" evidence="7">
    <location>
        <begin position="124"/>
        <end position="220"/>
    </location>
</feature>
<protein>
    <submittedName>
        <fullName evidence="10">Response regulator transcription factor</fullName>
    </submittedName>
</protein>
<organism evidence="10 11">
    <name type="scientific">Denitrobaculum tricleocarpae</name>
    <dbReference type="NCBI Taxonomy" id="2591009"/>
    <lineage>
        <taxon>Bacteria</taxon>
        <taxon>Pseudomonadati</taxon>
        <taxon>Pseudomonadota</taxon>
        <taxon>Alphaproteobacteria</taxon>
        <taxon>Rhodospirillales</taxon>
        <taxon>Rhodospirillaceae</taxon>
        <taxon>Denitrobaculum</taxon>
    </lineage>
</organism>
<dbReference type="GO" id="GO:0000976">
    <property type="term" value="F:transcription cis-regulatory region binding"/>
    <property type="evidence" value="ECO:0007669"/>
    <property type="project" value="TreeGrafter"/>
</dbReference>
<proteinExistence type="predicted"/>
<dbReference type="PANTHER" id="PTHR48111">
    <property type="entry name" value="REGULATOR OF RPOS"/>
    <property type="match status" value="1"/>
</dbReference>
<dbReference type="Pfam" id="PF00072">
    <property type="entry name" value="Response_reg"/>
    <property type="match status" value="1"/>
</dbReference>
<dbReference type="InterPro" id="IPR011006">
    <property type="entry name" value="CheY-like_superfamily"/>
</dbReference>
<dbReference type="OrthoDB" id="9802426at2"/>
<dbReference type="AlphaFoldDB" id="A0A545TPG0"/>
<dbReference type="Gene3D" id="6.10.250.690">
    <property type="match status" value="1"/>
</dbReference>
<dbReference type="Gene3D" id="3.40.50.2300">
    <property type="match status" value="1"/>
</dbReference>
<evidence type="ECO:0000259" key="8">
    <source>
        <dbReference type="PROSITE" id="PS50110"/>
    </source>
</evidence>
<dbReference type="Gene3D" id="1.10.10.10">
    <property type="entry name" value="Winged helix-like DNA-binding domain superfamily/Winged helix DNA-binding domain"/>
    <property type="match status" value="1"/>
</dbReference>
<name>A0A545TPG0_9PROT</name>
<dbReference type="CDD" id="cd17624">
    <property type="entry name" value="REC_OmpR_PmrA-like"/>
    <property type="match status" value="1"/>
</dbReference>
<dbReference type="GO" id="GO:0005829">
    <property type="term" value="C:cytosol"/>
    <property type="evidence" value="ECO:0007669"/>
    <property type="project" value="TreeGrafter"/>
</dbReference>
<evidence type="ECO:0000256" key="7">
    <source>
        <dbReference type="PROSITE-ProRule" id="PRU01091"/>
    </source>
</evidence>
<dbReference type="InterPro" id="IPR039420">
    <property type="entry name" value="WalR-like"/>
</dbReference>
<evidence type="ECO:0000256" key="5">
    <source>
        <dbReference type="ARBA" id="ARBA00023163"/>
    </source>
</evidence>
<keyword evidence="1 6" id="KW-0597">Phosphoprotein</keyword>
<evidence type="ECO:0000256" key="6">
    <source>
        <dbReference type="PROSITE-ProRule" id="PRU00169"/>
    </source>
</evidence>
<dbReference type="Proteomes" id="UP000315252">
    <property type="component" value="Unassembled WGS sequence"/>
</dbReference>
<evidence type="ECO:0000313" key="10">
    <source>
        <dbReference type="EMBL" id="TQV79068.1"/>
    </source>
</evidence>
<keyword evidence="3" id="KW-0805">Transcription regulation</keyword>
<dbReference type="CDD" id="cd00383">
    <property type="entry name" value="trans_reg_C"/>
    <property type="match status" value="1"/>
</dbReference>
<dbReference type="PROSITE" id="PS51755">
    <property type="entry name" value="OMPR_PHOB"/>
    <property type="match status" value="1"/>
</dbReference>
<dbReference type="InterPro" id="IPR036388">
    <property type="entry name" value="WH-like_DNA-bd_sf"/>
</dbReference>
<dbReference type="GO" id="GO:0000156">
    <property type="term" value="F:phosphorelay response regulator activity"/>
    <property type="evidence" value="ECO:0007669"/>
    <property type="project" value="TreeGrafter"/>
</dbReference>
<feature type="domain" description="Response regulatory" evidence="8">
    <location>
        <begin position="2"/>
        <end position="116"/>
    </location>
</feature>
<evidence type="ECO:0000256" key="4">
    <source>
        <dbReference type="ARBA" id="ARBA00023125"/>
    </source>
</evidence>
<sequence length="221" mass="24404">MRLLVVEDNETLAQGLTAVLKGSGYAVDLVTDGQSAEAALATASYDLVILDLTLPDMDGLDVLKELRQQRNDCAVLVLTARGALDDRVRGLDLGADDYMTKPFEVPELEARVRVLLRRRAGLRSSKLDYGALSLDLSTRQVSLDGERIELPARELNVLEALFLKSEQVVSKQQIIESLADFDDDISENAVEQYVSRLRKRLEPYGLKIRAARGLGYILEAG</sequence>
<gene>
    <name evidence="10" type="ORF">FKG95_15435</name>
</gene>
<dbReference type="GO" id="GO:0032993">
    <property type="term" value="C:protein-DNA complex"/>
    <property type="evidence" value="ECO:0007669"/>
    <property type="project" value="TreeGrafter"/>
</dbReference>
<evidence type="ECO:0000259" key="9">
    <source>
        <dbReference type="PROSITE" id="PS51755"/>
    </source>
</evidence>
<evidence type="ECO:0000256" key="3">
    <source>
        <dbReference type="ARBA" id="ARBA00023015"/>
    </source>
</evidence>
<feature type="modified residue" description="4-aspartylphosphate" evidence="6">
    <location>
        <position position="51"/>
    </location>
</feature>
<dbReference type="EMBL" id="VHSH01000005">
    <property type="protein sequence ID" value="TQV79068.1"/>
    <property type="molecule type" value="Genomic_DNA"/>
</dbReference>
<comment type="caution">
    <text evidence="10">The sequence shown here is derived from an EMBL/GenBank/DDBJ whole genome shotgun (WGS) entry which is preliminary data.</text>
</comment>
<evidence type="ECO:0000256" key="2">
    <source>
        <dbReference type="ARBA" id="ARBA00023012"/>
    </source>
</evidence>
<dbReference type="SMART" id="SM00862">
    <property type="entry name" value="Trans_reg_C"/>
    <property type="match status" value="1"/>
</dbReference>
<keyword evidence="11" id="KW-1185">Reference proteome</keyword>
<dbReference type="SMART" id="SM00448">
    <property type="entry name" value="REC"/>
    <property type="match status" value="1"/>
</dbReference>
<dbReference type="RefSeq" id="WP_142897291.1">
    <property type="nucleotide sequence ID" value="NZ_ML660056.1"/>
</dbReference>
<feature type="domain" description="OmpR/PhoB-type" evidence="9">
    <location>
        <begin position="124"/>
        <end position="220"/>
    </location>
</feature>
<dbReference type="InterPro" id="IPR001789">
    <property type="entry name" value="Sig_transdc_resp-reg_receiver"/>
</dbReference>
<dbReference type="Pfam" id="PF00486">
    <property type="entry name" value="Trans_reg_C"/>
    <property type="match status" value="1"/>
</dbReference>
<keyword evidence="4 7" id="KW-0238">DNA-binding</keyword>
<keyword evidence="5" id="KW-0804">Transcription</keyword>
<dbReference type="InterPro" id="IPR001867">
    <property type="entry name" value="OmpR/PhoB-type_DNA-bd"/>
</dbReference>
<evidence type="ECO:0000313" key="11">
    <source>
        <dbReference type="Proteomes" id="UP000315252"/>
    </source>
</evidence>
<dbReference type="GO" id="GO:0006355">
    <property type="term" value="P:regulation of DNA-templated transcription"/>
    <property type="evidence" value="ECO:0007669"/>
    <property type="project" value="InterPro"/>
</dbReference>
<dbReference type="FunFam" id="3.40.50.2300:FF:000002">
    <property type="entry name" value="DNA-binding response regulator PhoP"/>
    <property type="match status" value="1"/>
</dbReference>
<evidence type="ECO:0000256" key="1">
    <source>
        <dbReference type="ARBA" id="ARBA00022553"/>
    </source>
</evidence>
<accession>A0A545TPG0</accession>
<dbReference type="PANTHER" id="PTHR48111:SF67">
    <property type="entry name" value="TRANSCRIPTIONAL REGULATORY PROTEIN TCTD"/>
    <property type="match status" value="1"/>
</dbReference>
<reference evidence="10 11" key="1">
    <citation type="submission" date="2019-06" db="EMBL/GenBank/DDBJ databases">
        <title>Whole genome sequence for Rhodospirillaceae sp. R148.</title>
        <authorList>
            <person name="Wang G."/>
        </authorList>
    </citation>
    <scope>NUCLEOTIDE SEQUENCE [LARGE SCALE GENOMIC DNA]</scope>
    <source>
        <strain evidence="10 11">R148</strain>
    </source>
</reference>
<keyword evidence="2" id="KW-0902">Two-component regulatory system</keyword>
<dbReference type="SUPFAM" id="SSF52172">
    <property type="entry name" value="CheY-like"/>
    <property type="match status" value="1"/>
</dbReference>
<dbReference type="PROSITE" id="PS50110">
    <property type="entry name" value="RESPONSE_REGULATORY"/>
    <property type="match status" value="1"/>
</dbReference>